<dbReference type="Gene3D" id="3.10.50.40">
    <property type="match status" value="1"/>
</dbReference>
<accession>A0ABY1QIX9</accession>
<evidence type="ECO:0000256" key="6">
    <source>
        <dbReference type="ARBA" id="ARBA00040743"/>
    </source>
</evidence>
<evidence type="ECO:0000259" key="9">
    <source>
        <dbReference type="PROSITE" id="PS50198"/>
    </source>
</evidence>
<keyword evidence="3" id="KW-0997">Cell inner membrane</keyword>
<evidence type="ECO:0000256" key="3">
    <source>
        <dbReference type="ARBA" id="ARBA00022519"/>
    </source>
</evidence>
<dbReference type="Gene3D" id="1.10.4030.10">
    <property type="entry name" value="Porin chaperone SurA, peptide-binding domain"/>
    <property type="match status" value="1"/>
</dbReference>
<dbReference type="InterPro" id="IPR052029">
    <property type="entry name" value="PpiD_chaperone"/>
</dbReference>
<keyword evidence="11" id="KW-1185">Reference proteome</keyword>
<sequence length="421" mass="46987">MAPLPRIRLRFAPMSHVQTISSALTGQTSQYAGLSSNRLFACLLTTTLLATTAVNAVAQAPTQEQIDQALQTELPTDPAATVAIVGQSAILMGEISPKVEARIQDVLANAGQEVPDEQIRFARVRMTRGLLSQKIQSRMMRESFLLDQVATQTAEKRREADETMQAKARQMFFEDEVEQLKKQYEAKDLSELDAKLREKGTSLAARQREFIDAMLGHLYIRGKVEKDPSVSLAEIHEYYVTHRPDFERQARAKWEQLTVVLANFATPDEAYDAIWGMGREAFFGGNMQAVAREKSQEPFADEGGLHDWTNKGSLASTILDNEIFTLPTGAMSQIIKDTDAYHIIRVLEREDAGVQPLADVQDDIRKIIRDGKIQEAQQKALAEVQRRVPVWSLFPEDVPGAKPLPQVAGIRANFRSGSPKR</sequence>
<keyword evidence="4" id="KW-0472">Membrane</keyword>
<proteinExistence type="predicted"/>
<dbReference type="EMBL" id="FXUG01000015">
    <property type="protein sequence ID" value="SMP72610.1"/>
    <property type="molecule type" value="Genomic_DNA"/>
</dbReference>
<keyword evidence="5" id="KW-0143">Chaperone</keyword>
<keyword evidence="8" id="KW-0413">Isomerase</keyword>
<dbReference type="PROSITE" id="PS50198">
    <property type="entry name" value="PPIC_PPIASE_2"/>
    <property type="match status" value="1"/>
</dbReference>
<dbReference type="PANTHER" id="PTHR47529">
    <property type="entry name" value="PEPTIDYL-PROLYL CIS-TRANS ISOMERASE D"/>
    <property type="match status" value="1"/>
</dbReference>
<feature type="domain" description="PpiC" evidence="9">
    <location>
        <begin position="284"/>
        <end position="348"/>
    </location>
</feature>
<evidence type="ECO:0000256" key="8">
    <source>
        <dbReference type="PROSITE-ProRule" id="PRU00278"/>
    </source>
</evidence>
<dbReference type="Pfam" id="PF13145">
    <property type="entry name" value="Rotamase_2"/>
    <property type="match status" value="1"/>
</dbReference>
<keyword evidence="2" id="KW-1003">Cell membrane</keyword>
<comment type="subcellular location">
    <subcellularLocation>
        <location evidence="1">Cell inner membrane</location>
        <topology evidence="1">Single-pass type II membrane protein</topology>
        <orientation evidence="1">Periplasmic side</orientation>
    </subcellularLocation>
</comment>
<name>A0ABY1QIX9_9BACT</name>
<evidence type="ECO:0000256" key="2">
    <source>
        <dbReference type="ARBA" id="ARBA00022475"/>
    </source>
</evidence>
<dbReference type="InterPro" id="IPR000297">
    <property type="entry name" value="PPIase_PpiC"/>
</dbReference>
<gene>
    <name evidence="10" type="ORF">SAMN06265222_115114</name>
</gene>
<dbReference type="InterPro" id="IPR046357">
    <property type="entry name" value="PPIase_dom_sf"/>
</dbReference>
<organism evidence="10 11">
    <name type="scientific">Neorhodopirellula lusitana</name>
    <dbReference type="NCBI Taxonomy" id="445327"/>
    <lineage>
        <taxon>Bacteria</taxon>
        <taxon>Pseudomonadati</taxon>
        <taxon>Planctomycetota</taxon>
        <taxon>Planctomycetia</taxon>
        <taxon>Pirellulales</taxon>
        <taxon>Pirellulaceae</taxon>
        <taxon>Neorhodopirellula</taxon>
    </lineage>
</organism>
<evidence type="ECO:0000256" key="7">
    <source>
        <dbReference type="ARBA" id="ARBA00042775"/>
    </source>
</evidence>
<dbReference type="Proteomes" id="UP001158067">
    <property type="component" value="Unassembled WGS sequence"/>
</dbReference>
<dbReference type="SUPFAM" id="SSF54534">
    <property type="entry name" value="FKBP-like"/>
    <property type="match status" value="1"/>
</dbReference>
<evidence type="ECO:0000256" key="5">
    <source>
        <dbReference type="ARBA" id="ARBA00023186"/>
    </source>
</evidence>
<evidence type="ECO:0000313" key="10">
    <source>
        <dbReference type="EMBL" id="SMP72610.1"/>
    </source>
</evidence>
<reference evidence="10 11" key="1">
    <citation type="submission" date="2017-05" db="EMBL/GenBank/DDBJ databases">
        <authorList>
            <person name="Varghese N."/>
            <person name="Submissions S."/>
        </authorList>
    </citation>
    <scope>NUCLEOTIDE SEQUENCE [LARGE SCALE GENOMIC DNA]</scope>
    <source>
        <strain evidence="10 11">DSM 25457</strain>
    </source>
</reference>
<dbReference type="PANTHER" id="PTHR47529:SF1">
    <property type="entry name" value="PERIPLASMIC CHAPERONE PPID"/>
    <property type="match status" value="1"/>
</dbReference>
<evidence type="ECO:0000256" key="4">
    <source>
        <dbReference type="ARBA" id="ARBA00023136"/>
    </source>
</evidence>
<dbReference type="RefSeq" id="WP_283434637.1">
    <property type="nucleotide sequence ID" value="NZ_FXUG01000015.1"/>
</dbReference>
<evidence type="ECO:0000256" key="1">
    <source>
        <dbReference type="ARBA" id="ARBA00004382"/>
    </source>
</evidence>
<comment type="caution">
    <text evidence="10">The sequence shown here is derived from an EMBL/GenBank/DDBJ whole genome shotgun (WGS) entry which is preliminary data.</text>
</comment>
<evidence type="ECO:0000313" key="11">
    <source>
        <dbReference type="Proteomes" id="UP001158067"/>
    </source>
</evidence>
<protein>
    <recommendedName>
        <fullName evidence="6">Periplasmic chaperone PpiD</fullName>
    </recommendedName>
    <alternativeName>
        <fullName evidence="7">Periplasmic folding chaperone</fullName>
    </alternativeName>
</protein>
<keyword evidence="8" id="KW-0697">Rotamase</keyword>